<accession>A0A6I2UIV3</accession>
<comment type="caution">
    <text evidence="2">The sequence shown here is derived from an EMBL/GenBank/DDBJ whole genome shotgun (WGS) entry which is preliminary data.</text>
</comment>
<name>A0A6I2UIV3_9FIRM</name>
<feature type="transmembrane region" description="Helical" evidence="1">
    <location>
        <begin position="139"/>
        <end position="164"/>
    </location>
</feature>
<feature type="transmembrane region" description="Helical" evidence="1">
    <location>
        <begin position="6"/>
        <end position="23"/>
    </location>
</feature>
<dbReference type="RefSeq" id="WP_154407824.1">
    <property type="nucleotide sequence ID" value="NZ_JBJDWX010000008.1"/>
</dbReference>
<evidence type="ECO:0000313" key="2">
    <source>
        <dbReference type="EMBL" id="MSU09655.1"/>
    </source>
</evidence>
<evidence type="ECO:0000313" key="3">
    <source>
        <dbReference type="Proteomes" id="UP000433181"/>
    </source>
</evidence>
<sequence length="165" mass="19151">MTEVYLFAIFWLCLSGYSLFITLKKDLDEEDRDFFDELMEMERFIPPAAIAKMIVIFGIGMLAIDIMGFYLAYYHAYVNVNGILYRIMFFFACACVFITDQTIAMRYTVRISSAIKKLEDKPDVLRRWIDMNEPNTKTLAMLSAITKFTIALQLALFTVVSSFFL</sequence>
<reference evidence="2 3" key="1">
    <citation type="submission" date="2019-08" db="EMBL/GenBank/DDBJ databases">
        <title>In-depth cultivation of the pig gut microbiome towards novel bacterial diversity and tailored functional studies.</title>
        <authorList>
            <person name="Wylensek D."/>
            <person name="Hitch T.C.A."/>
            <person name="Clavel T."/>
        </authorList>
    </citation>
    <scope>NUCLEOTIDE SEQUENCE [LARGE SCALE GENOMIC DNA]</scope>
    <source>
        <strain evidence="2 3">WCA-693-APC-5D-A</strain>
    </source>
</reference>
<feature type="transmembrane region" description="Helical" evidence="1">
    <location>
        <begin position="83"/>
        <end position="103"/>
    </location>
</feature>
<dbReference type="EMBL" id="VUNR01000029">
    <property type="protein sequence ID" value="MSU09655.1"/>
    <property type="molecule type" value="Genomic_DNA"/>
</dbReference>
<dbReference type="Proteomes" id="UP000433181">
    <property type="component" value="Unassembled WGS sequence"/>
</dbReference>
<keyword evidence="1" id="KW-0812">Transmembrane</keyword>
<keyword evidence="1" id="KW-0472">Membrane</keyword>
<organism evidence="2 3">
    <name type="scientific">Anaerovibrio slackiae</name>
    <dbReference type="NCBI Taxonomy" id="2652309"/>
    <lineage>
        <taxon>Bacteria</taxon>
        <taxon>Bacillati</taxon>
        <taxon>Bacillota</taxon>
        <taxon>Negativicutes</taxon>
        <taxon>Selenomonadales</taxon>
        <taxon>Selenomonadaceae</taxon>
        <taxon>Anaerovibrio</taxon>
    </lineage>
</organism>
<dbReference type="GeneID" id="96779604"/>
<dbReference type="AlphaFoldDB" id="A0A6I2UIV3"/>
<proteinExistence type="predicted"/>
<evidence type="ECO:0000256" key="1">
    <source>
        <dbReference type="SAM" id="Phobius"/>
    </source>
</evidence>
<keyword evidence="3" id="KW-1185">Reference proteome</keyword>
<gene>
    <name evidence="2" type="ORF">FYJ84_11760</name>
</gene>
<keyword evidence="1" id="KW-1133">Transmembrane helix</keyword>
<feature type="transmembrane region" description="Helical" evidence="1">
    <location>
        <begin position="44"/>
        <end position="71"/>
    </location>
</feature>
<protein>
    <submittedName>
        <fullName evidence="2">Uncharacterized protein</fullName>
    </submittedName>
</protein>